<evidence type="ECO:0000313" key="3">
    <source>
        <dbReference type="EMBL" id="PSX11815.1"/>
    </source>
</evidence>
<dbReference type="Proteomes" id="UP000241440">
    <property type="component" value="Unassembled WGS sequence"/>
</dbReference>
<dbReference type="EMBL" id="PYOU01000003">
    <property type="protein sequence ID" value="PSX11815.1"/>
    <property type="molecule type" value="Genomic_DNA"/>
</dbReference>
<evidence type="ECO:0000313" key="2">
    <source>
        <dbReference type="EMBL" id="PSX07307.1"/>
    </source>
</evidence>
<accession>A0A0D8NE34</accession>
<dbReference type="GeneID" id="61229706"/>
<evidence type="ECO:0000313" key="4">
    <source>
        <dbReference type="Proteomes" id="UP000240989"/>
    </source>
</evidence>
<dbReference type="InterPro" id="IPR014710">
    <property type="entry name" value="RmlC-like_jellyroll"/>
</dbReference>
<name>A0A0D8NE34_PHOAN</name>
<dbReference type="Proteomes" id="UP000240989">
    <property type="component" value="Unassembled WGS sequence"/>
</dbReference>
<evidence type="ECO:0000313" key="5">
    <source>
        <dbReference type="Proteomes" id="UP000241440"/>
    </source>
</evidence>
<dbReference type="AlphaFoldDB" id="A0A0D8NE34"/>
<organism evidence="2 5">
    <name type="scientific">Photobacterium angustum</name>
    <dbReference type="NCBI Taxonomy" id="661"/>
    <lineage>
        <taxon>Bacteria</taxon>
        <taxon>Pseudomonadati</taxon>
        <taxon>Pseudomonadota</taxon>
        <taxon>Gammaproteobacteria</taxon>
        <taxon>Vibrionales</taxon>
        <taxon>Vibrionaceae</taxon>
        <taxon>Photobacterium</taxon>
    </lineage>
</organism>
<dbReference type="PIRSF" id="PIRSF020632">
    <property type="entry name" value="YeaR"/>
    <property type="match status" value="1"/>
</dbReference>
<evidence type="ECO:0000259" key="1">
    <source>
        <dbReference type="Pfam" id="PF09313"/>
    </source>
</evidence>
<dbReference type="Gene3D" id="2.60.120.10">
    <property type="entry name" value="Jelly Rolls"/>
    <property type="match status" value="1"/>
</dbReference>
<sequence>MASIPNSFINYKSTSVFNRDTVPKMLVHEHNTREGVYGKISVISGTLKFYGFTERRGEIEQEVVIQANDSLISPPQYWHKVELMTPDTQFQVHFYADKDSEIARQNLNERS</sequence>
<gene>
    <name evidence="3" type="ORF">C0W27_05470</name>
    <name evidence="2" type="ORF">C0W41_11760</name>
</gene>
<comment type="caution">
    <text evidence="2">The sequence shown here is derived from an EMBL/GenBank/DDBJ whole genome shotgun (WGS) entry which is preliminary data.</text>
</comment>
<dbReference type="EMBL" id="PYOY01000005">
    <property type="protein sequence ID" value="PSX07307.1"/>
    <property type="molecule type" value="Genomic_DNA"/>
</dbReference>
<reference evidence="4 5" key="1">
    <citation type="submission" date="2018-01" db="EMBL/GenBank/DDBJ databases">
        <title>Whole genome sequencing of Histamine producing bacteria.</title>
        <authorList>
            <person name="Butler K."/>
        </authorList>
    </citation>
    <scope>NUCLEOTIDE SEQUENCE [LARGE SCALE GENOMIC DNA]</scope>
    <source>
        <strain evidence="2 5">A2-1</strain>
        <strain evidence="3 4">A6-1</strain>
    </source>
</reference>
<dbReference type="Pfam" id="PF09313">
    <property type="entry name" value="TehB-like"/>
    <property type="match status" value="1"/>
</dbReference>
<keyword evidence="4" id="KW-1185">Reference proteome</keyword>
<proteinExistence type="predicted"/>
<dbReference type="RefSeq" id="WP_045084364.1">
    <property type="nucleotide sequence ID" value="NZ_JZSN01000016.1"/>
</dbReference>
<protein>
    <submittedName>
        <fullName evidence="2">DUF1971 domain-containing protein</fullName>
    </submittedName>
</protein>
<dbReference type="InterPro" id="IPR014510">
    <property type="entry name" value="Tellurite-R_YeaR"/>
</dbReference>
<dbReference type="InterPro" id="IPR015392">
    <property type="entry name" value="TehB/YeaR-like_dom"/>
</dbReference>
<dbReference type="SUPFAM" id="SSF51197">
    <property type="entry name" value="Clavaminate synthase-like"/>
    <property type="match status" value="1"/>
</dbReference>
<feature type="domain" description="TehB/YeaR-like" evidence="1">
    <location>
        <begin position="12"/>
        <end position="92"/>
    </location>
</feature>